<dbReference type="PANTHER" id="PTHR30371">
    <property type="entry name" value="SEC-INDEPENDENT PROTEIN TRANSLOCASE PROTEIN TATC"/>
    <property type="match status" value="1"/>
</dbReference>
<dbReference type="GO" id="GO:0065002">
    <property type="term" value="P:intracellular protein transmembrane transport"/>
    <property type="evidence" value="ECO:0007669"/>
    <property type="project" value="TreeGrafter"/>
</dbReference>
<dbReference type="Pfam" id="PF00902">
    <property type="entry name" value="TatC"/>
    <property type="match status" value="1"/>
</dbReference>
<comment type="similarity">
    <text evidence="5">Belongs to the TatC family.</text>
</comment>
<evidence type="ECO:0000256" key="5">
    <source>
        <dbReference type="HAMAP-Rule" id="MF_00902"/>
    </source>
</evidence>
<dbReference type="EMBL" id="FMSV02000556">
    <property type="protein sequence ID" value="SEH08774.1"/>
    <property type="molecule type" value="Genomic_DNA"/>
</dbReference>
<feature type="transmembrane region" description="Helical" evidence="5">
    <location>
        <begin position="220"/>
        <end position="241"/>
    </location>
</feature>
<sequence>MTNPLDTSTEMPLLSHLVELRDRLLKSVLTILVIFLALFYFANDIYTFVAAPLVSHLPGDATMIAIDVASPFIAPLKLTLILSIYIAIPVLFYHLWGFVAPALYAHEKQLIVPLLVSSSLLFYLGMLFAYFVVFPLVFGFFVSVLPDDVQMSTDISSYLNFVLKMFFAFGLAFEVPVITILLVWTGMASVESLASKRPYIIVGAFVLGMILTPPDMFSQVLLAIPMWLLFELGLWMSQFLLRKRLAMQAAREKQEAEEAAAQAYPEDFTPMTPAEMDAELERTDEEDEAATDTKTIAPFDPDASHKNKPK</sequence>
<dbReference type="PRINTS" id="PR01840">
    <property type="entry name" value="TATCFAMILY"/>
</dbReference>
<feature type="region of interest" description="Disordered" evidence="6">
    <location>
        <begin position="256"/>
        <end position="310"/>
    </location>
</feature>
<evidence type="ECO:0000313" key="8">
    <source>
        <dbReference type="Proteomes" id="UP000236724"/>
    </source>
</evidence>
<keyword evidence="4 5" id="KW-0472">Membrane</keyword>
<keyword evidence="5" id="KW-0813">Transport</keyword>
<organism evidence="7 8">
    <name type="scientific">Candidatus Venteria ishoeyi</name>
    <dbReference type="NCBI Taxonomy" id="1899563"/>
    <lineage>
        <taxon>Bacteria</taxon>
        <taxon>Pseudomonadati</taxon>
        <taxon>Pseudomonadota</taxon>
        <taxon>Gammaproteobacteria</taxon>
        <taxon>Thiotrichales</taxon>
        <taxon>Thiotrichaceae</taxon>
        <taxon>Venteria</taxon>
    </lineage>
</organism>
<gene>
    <name evidence="5 7" type="primary">tatC</name>
    <name evidence="7" type="ORF">MBHS_04667</name>
</gene>
<dbReference type="NCBIfam" id="TIGR00945">
    <property type="entry name" value="tatC"/>
    <property type="match status" value="1"/>
</dbReference>
<evidence type="ECO:0000256" key="2">
    <source>
        <dbReference type="ARBA" id="ARBA00022692"/>
    </source>
</evidence>
<feature type="transmembrane region" description="Helical" evidence="5">
    <location>
        <begin position="198"/>
        <end position="214"/>
    </location>
</feature>
<dbReference type="GO" id="GO:0043953">
    <property type="term" value="P:protein transport by the Tat complex"/>
    <property type="evidence" value="ECO:0007669"/>
    <property type="project" value="UniProtKB-UniRule"/>
</dbReference>
<evidence type="ECO:0000256" key="3">
    <source>
        <dbReference type="ARBA" id="ARBA00022989"/>
    </source>
</evidence>
<protein>
    <recommendedName>
        <fullName evidence="5">Sec-independent protein translocase protein TatC</fullName>
    </recommendedName>
</protein>
<evidence type="ECO:0000256" key="6">
    <source>
        <dbReference type="SAM" id="MobiDB-lite"/>
    </source>
</evidence>
<keyword evidence="8" id="KW-1185">Reference proteome</keyword>
<feature type="compositionally biased region" description="Acidic residues" evidence="6">
    <location>
        <begin position="276"/>
        <end position="290"/>
    </location>
</feature>
<reference evidence="7 8" key="1">
    <citation type="submission" date="2016-10" db="EMBL/GenBank/DDBJ databases">
        <authorList>
            <person name="de Groot N.N."/>
        </authorList>
    </citation>
    <scope>NUCLEOTIDE SEQUENCE [LARGE SCALE GENOMIC DNA]</scope>
    <source>
        <strain evidence="7">MBHS1</strain>
    </source>
</reference>
<feature type="transmembrane region" description="Helical" evidence="5">
    <location>
        <begin position="78"/>
        <end position="99"/>
    </location>
</feature>
<feature type="transmembrane region" description="Helical" evidence="5">
    <location>
        <begin position="24"/>
        <end position="42"/>
    </location>
</feature>
<comment type="subcellular location">
    <subcellularLocation>
        <location evidence="5">Cell membrane</location>
        <topology evidence="5">Multi-pass membrane protein</topology>
    </subcellularLocation>
    <subcellularLocation>
        <location evidence="1">Membrane</location>
        <topology evidence="1">Multi-pass membrane protein</topology>
    </subcellularLocation>
</comment>
<proteinExistence type="inferred from homology"/>
<keyword evidence="2 5" id="KW-0812">Transmembrane</keyword>
<dbReference type="OrthoDB" id="9777044at2"/>
<keyword evidence="5" id="KW-0653">Protein transport</keyword>
<evidence type="ECO:0000313" key="7">
    <source>
        <dbReference type="EMBL" id="SEH08774.1"/>
    </source>
</evidence>
<keyword evidence="5" id="KW-0811">Translocation</keyword>
<keyword evidence="3 5" id="KW-1133">Transmembrane helix</keyword>
<dbReference type="Proteomes" id="UP000236724">
    <property type="component" value="Unassembled WGS sequence"/>
</dbReference>
<evidence type="ECO:0000256" key="1">
    <source>
        <dbReference type="ARBA" id="ARBA00004141"/>
    </source>
</evidence>
<dbReference type="PANTHER" id="PTHR30371:SF0">
    <property type="entry name" value="SEC-INDEPENDENT PROTEIN TRANSLOCASE PROTEIN TATC, CHLOROPLASTIC-RELATED"/>
    <property type="match status" value="1"/>
</dbReference>
<dbReference type="GO" id="GO:0009977">
    <property type="term" value="F:proton motive force dependent protein transmembrane transporter activity"/>
    <property type="evidence" value="ECO:0007669"/>
    <property type="project" value="TreeGrafter"/>
</dbReference>
<name>A0A1H6FID6_9GAMM</name>
<evidence type="ECO:0000256" key="4">
    <source>
        <dbReference type="ARBA" id="ARBA00023136"/>
    </source>
</evidence>
<feature type="transmembrane region" description="Helical" evidence="5">
    <location>
        <begin position="120"/>
        <end position="145"/>
    </location>
</feature>
<accession>A0A1H6FID6</accession>
<dbReference type="AlphaFoldDB" id="A0A1H6FID6"/>
<keyword evidence="5" id="KW-1003">Cell membrane</keyword>
<comment type="subunit">
    <text evidence="5">The Tat system comprises two distinct complexes: a TatABC complex, containing multiple copies of TatA, TatB and TatC subunits, and a separate TatA complex, containing only TatA subunits. Substrates initially bind to the TatABC complex, which probably triggers association of the separate TatA complex to form the active translocon.</text>
</comment>
<feature type="transmembrane region" description="Helical" evidence="5">
    <location>
        <begin position="165"/>
        <end position="186"/>
    </location>
</feature>
<dbReference type="InterPro" id="IPR002033">
    <property type="entry name" value="TatC"/>
</dbReference>
<dbReference type="HAMAP" id="MF_00902">
    <property type="entry name" value="TatC"/>
    <property type="match status" value="1"/>
</dbReference>
<dbReference type="RefSeq" id="WP_103922288.1">
    <property type="nucleotide sequence ID" value="NZ_FMSV02000556.1"/>
</dbReference>
<dbReference type="GO" id="GO:0033281">
    <property type="term" value="C:TAT protein transport complex"/>
    <property type="evidence" value="ECO:0007669"/>
    <property type="project" value="UniProtKB-UniRule"/>
</dbReference>
<comment type="function">
    <text evidence="5">Part of the twin-arginine translocation (Tat) system that transports large folded proteins containing a characteristic twin-arginine motif in their signal peptide across membranes. Together with TatB, TatC is part of a receptor directly interacting with Tat signal peptides.</text>
</comment>